<name>A0ABT2KVA2_9BACL</name>
<keyword evidence="1" id="KW-0862">Zinc</keyword>
<accession>A0ABT2KVA2</accession>
<evidence type="ECO:0000256" key="1">
    <source>
        <dbReference type="PROSITE-ProRule" id="PRU00325"/>
    </source>
</evidence>
<dbReference type="PROSITE" id="PS50966">
    <property type="entry name" value="ZF_SWIM"/>
    <property type="match status" value="1"/>
</dbReference>
<evidence type="ECO:0000313" key="4">
    <source>
        <dbReference type="Proteomes" id="UP001206821"/>
    </source>
</evidence>
<keyword evidence="1" id="KW-0479">Metal-binding</keyword>
<evidence type="ECO:0000313" key="3">
    <source>
        <dbReference type="EMBL" id="MCT4794897.1"/>
    </source>
</evidence>
<gene>
    <name evidence="3" type="ORF">NQG31_05030</name>
</gene>
<proteinExistence type="predicted"/>
<keyword evidence="4" id="KW-1185">Reference proteome</keyword>
<feature type="domain" description="SWIM-type" evidence="2">
    <location>
        <begin position="47"/>
        <end position="83"/>
    </location>
</feature>
<organism evidence="3 4">
    <name type="scientific">Exiguobacterium alkaliphilum</name>
    <dbReference type="NCBI Taxonomy" id="1428684"/>
    <lineage>
        <taxon>Bacteria</taxon>
        <taxon>Bacillati</taxon>
        <taxon>Bacillota</taxon>
        <taxon>Bacilli</taxon>
        <taxon>Bacillales</taxon>
        <taxon>Bacillales Family XII. Incertae Sedis</taxon>
        <taxon>Exiguobacterium</taxon>
    </lineage>
</organism>
<comment type="caution">
    <text evidence="3">The sequence shown here is derived from an EMBL/GenBank/DDBJ whole genome shotgun (WGS) entry which is preliminary data.</text>
</comment>
<dbReference type="RefSeq" id="WP_034817906.1">
    <property type="nucleotide sequence ID" value="NZ_JANIEK010000013.1"/>
</dbReference>
<dbReference type="EMBL" id="JANIEK010000013">
    <property type="protein sequence ID" value="MCT4794897.1"/>
    <property type="molecule type" value="Genomic_DNA"/>
</dbReference>
<reference evidence="3 4" key="1">
    <citation type="submission" date="2022-07" db="EMBL/GenBank/DDBJ databases">
        <title>Genomic and pangenome structural analysis of the polyextremophile Exiguobacterium.</title>
        <authorList>
            <person name="Shen L."/>
        </authorList>
    </citation>
    <scope>NUCLEOTIDE SEQUENCE [LARGE SCALE GENOMIC DNA]</scope>
    <source>
        <strain evidence="3 4">12_1</strain>
    </source>
</reference>
<protein>
    <recommendedName>
        <fullName evidence="2">SWIM-type domain-containing protein</fullName>
    </recommendedName>
</protein>
<keyword evidence="1" id="KW-0863">Zinc-finger</keyword>
<dbReference type="InterPro" id="IPR007527">
    <property type="entry name" value="Znf_SWIM"/>
</dbReference>
<sequence length="299" mass="34926">MNLYDFVDHIPNRILDRGYEYWLDGRVVMESERESTYYLTAEGAETYELLITLSGIDIVDSSCDCPYTKGHCKHEVAAYFLLREKVAAPSNRNVRQQLQKLTKQQLVNLIVGLANDPELYPRIARSFDTSHKSFTQVIKEMRRRFSEKFPMFELDYTSLSSFRSFVDARVSDVLIVQDHEMRLKQGIALMLGMSDYDFEELSEMSLETANELDPAICSAINMLSNDVVYLELLDVLKSVDTWNWTDLHLEILKSLTFEMKDGLDVLRIYIETYRETEADDYELEELEVLLRIIEERRDS</sequence>
<evidence type="ECO:0000259" key="2">
    <source>
        <dbReference type="PROSITE" id="PS50966"/>
    </source>
</evidence>
<dbReference type="Proteomes" id="UP001206821">
    <property type="component" value="Unassembled WGS sequence"/>
</dbReference>